<reference evidence="3 4" key="1">
    <citation type="submission" date="2022-08" db="EMBL/GenBank/DDBJ databases">
        <title>Polyphasic taxonomy analysis of Qipengyuania sp.RS5-5.</title>
        <authorList>
            <person name="Xamxidin M."/>
            <person name="Wu M."/>
        </authorList>
    </citation>
    <scope>NUCLEOTIDE SEQUENCE [LARGE SCALE GENOMIC DNA]</scope>
    <source>
        <strain evidence="3 4">RS5-5</strain>
    </source>
</reference>
<keyword evidence="2" id="KW-0472">Membrane</keyword>
<feature type="compositionally biased region" description="Low complexity" evidence="1">
    <location>
        <begin position="96"/>
        <end position="106"/>
    </location>
</feature>
<keyword evidence="2" id="KW-1133">Transmembrane helix</keyword>
<sequence length="219" mass="24093">MPTDAGDTPEQAGMDWTAMIALAMLGLIPVGVIALAVIWWRRRSSVARDMRANDAAPLTASRIAAEREPQPSMPRPPIFDREPIVGSEARTPSPAPSSSAQTAPATKWEPAGSLATLDRPPVEARKPVDRSAFLPRDGKVILPDAVPETFEERDRLMRGLVAQEPDAANPFRSGRARARRARLIIQSLGRKFENAAPWIDLSQYSYRWPHLAQSRTSLV</sequence>
<dbReference type="Proteomes" id="UP001206067">
    <property type="component" value="Unassembled WGS sequence"/>
</dbReference>
<dbReference type="EMBL" id="JANKHH010000007">
    <property type="protein sequence ID" value="MCR2835156.1"/>
    <property type="molecule type" value="Genomic_DNA"/>
</dbReference>
<organism evidence="3 4">
    <name type="scientific">Parerythrobacter lacustris</name>
    <dbReference type="NCBI Taxonomy" id="2969984"/>
    <lineage>
        <taxon>Bacteria</taxon>
        <taxon>Pseudomonadati</taxon>
        <taxon>Pseudomonadota</taxon>
        <taxon>Alphaproteobacteria</taxon>
        <taxon>Sphingomonadales</taxon>
        <taxon>Erythrobacteraceae</taxon>
        <taxon>Parerythrobacter</taxon>
    </lineage>
</organism>
<protein>
    <submittedName>
        <fullName evidence="3">Uncharacterized protein</fullName>
    </submittedName>
</protein>
<keyword evidence="4" id="KW-1185">Reference proteome</keyword>
<dbReference type="RefSeq" id="WP_257597024.1">
    <property type="nucleotide sequence ID" value="NZ_JANKHH010000007.1"/>
</dbReference>
<evidence type="ECO:0000256" key="2">
    <source>
        <dbReference type="SAM" id="Phobius"/>
    </source>
</evidence>
<comment type="caution">
    <text evidence="3">The sequence shown here is derived from an EMBL/GenBank/DDBJ whole genome shotgun (WGS) entry which is preliminary data.</text>
</comment>
<gene>
    <name evidence="3" type="ORF">NSO95_14495</name>
</gene>
<feature type="region of interest" description="Disordered" evidence="1">
    <location>
        <begin position="51"/>
        <end position="127"/>
    </location>
</feature>
<proteinExistence type="predicted"/>
<feature type="transmembrane region" description="Helical" evidence="2">
    <location>
        <begin position="16"/>
        <end position="40"/>
    </location>
</feature>
<evidence type="ECO:0000256" key="1">
    <source>
        <dbReference type="SAM" id="MobiDB-lite"/>
    </source>
</evidence>
<name>A0ABT1XW25_9SPHN</name>
<keyword evidence="2" id="KW-0812">Transmembrane</keyword>
<evidence type="ECO:0000313" key="3">
    <source>
        <dbReference type="EMBL" id="MCR2835156.1"/>
    </source>
</evidence>
<evidence type="ECO:0000313" key="4">
    <source>
        <dbReference type="Proteomes" id="UP001206067"/>
    </source>
</evidence>
<accession>A0ABT1XW25</accession>